<evidence type="ECO:0000313" key="3">
    <source>
        <dbReference type="WBParaSite" id="PSU_v2.g16463.t1"/>
    </source>
</evidence>
<protein>
    <submittedName>
        <fullName evidence="3">Amidase domain-containing protein</fullName>
    </submittedName>
</protein>
<dbReference type="GO" id="GO:0009062">
    <property type="term" value="P:fatty acid catabolic process"/>
    <property type="evidence" value="ECO:0007669"/>
    <property type="project" value="TreeGrafter"/>
</dbReference>
<dbReference type="GO" id="GO:0017064">
    <property type="term" value="F:fatty acid amide hydrolase activity"/>
    <property type="evidence" value="ECO:0007669"/>
    <property type="project" value="TreeGrafter"/>
</dbReference>
<dbReference type="InterPro" id="IPR052096">
    <property type="entry name" value="Endocannabinoid_amidase"/>
</dbReference>
<name>A0A914YCI5_9BILA</name>
<dbReference type="PANTHER" id="PTHR45847">
    <property type="entry name" value="FATTY ACID AMIDE HYDROLASE"/>
    <property type="match status" value="1"/>
</dbReference>
<dbReference type="Gene3D" id="3.90.1300.10">
    <property type="entry name" value="Amidase signature (AS) domain"/>
    <property type="match status" value="1"/>
</dbReference>
<dbReference type="InterPro" id="IPR023631">
    <property type="entry name" value="Amidase_dom"/>
</dbReference>
<evidence type="ECO:0000313" key="2">
    <source>
        <dbReference type="Proteomes" id="UP000887577"/>
    </source>
</evidence>
<dbReference type="SUPFAM" id="SSF75304">
    <property type="entry name" value="Amidase signature (AS) enzymes"/>
    <property type="match status" value="1"/>
</dbReference>
<feature type="domain" description="Amidase" evidence="1">
    <location>
        <begin position="5"/>
        <end position="98"/>
    </location>
</feature>
<reference evidence="3" key="1">
    <citation type="submission" date="2022-11" db="UniProtKB">
        <authorList>
            <consortium name="WormBaseParasite"/>
        </authorList>
    </citation>
    <scope>IDENTIFICATION</scope>
</reference>
<evidence type="ECO:0000259" key="1">
    <source>
        <dbReference type="Pfam" id="PF01425"/>
    </source>
</evidence>
<dbReference type="Pfam" id="PF01425">
    <property type="entry name" value="Amidase"/>
    <property type="match status" value="1"/>
</dbReference>
<organism evidence="2 3">
    <name type="scientific">Panagrolaimus superbus</name>
    <dbReference type="NCBI Taxonomy" id="310955"/>
    <lineage>
        <taxon>Eukaryota</taxon>
        <taxon>Metazoa</taxon>
        <taxon>Ecdysozoa</taxon>
        <taxon>Nematoda</taxon>
        <taxon>Chromadorea</taxon>
        <taxon>Rhabditida</taxon>
        <taxon>Tylenchina</taxon>
        <taxon>Panagrolaimomorpha</taxon>
        <taxon>Panagrolaimoidea</taxon>
        <taxon>Panagrolaimidae</taxon>
        <taxon>Panagrolaimus</taxon>
    </lineage>
</organism>
<accession>A0A914YCI5</accession>
<dbReference type="AlphaFoldDB" id="A0A914YCI5"/>
<dbReference type="WBParaSite" id="PSU_v2.g16463.t1">
    <property type="protein sequence ID" value="PSU_v2.g16463.t1"/>
    <property type="gene ID" value="PSU_v2.g16463"/>
</dbReference>
<dbReference type="InterPro" id="IPR036928">
    <property type="entry name" value="AS_sf"/>
</dbReference>
<dbReference type="GO" id="GO:0004040">
    <property type="term" value="F:amidase activity"/>
    <property type="evidence" value="ECO:0007669"/>
    <property type="project" value="TreeGrafter"/>
</dbReference>
<keyword evidence="2" id="KW-1185">Reference proteome</keyword>
<dbReference type="PANTHER" id="PTHR45847:SF6">
    <property type="entry name" value="FATTY ACID AMIDE HYDROLASE"/>
    <property type="match status" value="1"/>
</dbReference>
<sequence length="115" mass="12814">MKDAKIDLIICPPQVSAAYTHSDAVKLPSTVSYTGLYNMLDYAAGVVPITKVTKEDVKQTEESYPDTDLWYKIVKENNKNSEGLPIGIQVVGIPSEENVLRVIREIEAGRKEMFP</sequence>
<proteinExistence type="predicted"/>
<dbReference type="Proteomes" id="UP000887577">
    <property type="component" value="Unplaced"/>
</dbReference>